<evidence type="ECO:0000256" key="1">
    <source>
        <dbReference type="ARBA" id="ARBA00003618"/>
    </source>
</evidence>
<dbReference type="PIRSF" id="PIRSF003128">
    <property type="entry name" value="RecN"/>
    <property type="match status" value="1"/>
</dbReference>
<dbReference type="PANTHER" id="PTHR11059">
    <property type="entry name" value="DNA REPAIR PROTEIN RECN"/>
    <property type="match status" value="1"/>
</dbReference>
<dbReference type="Proteomes" id="UP000198749">
    <property type="component" value="Unassembled WGS sequence"/>
</dbReference>
<gene>
    <name evidence="11" type="ORF">SAMN03080615_01137</name>
</gene>
<dbReference type="SUPFAM" id="SSF52540">
    <property type="entry name" value="P-loop containing nucleoside triphosphate hydrolases"/>
    <property type="match status" value="2"/>
</dbReference>
<proteinExistence type="inferred from homology"/>
<keyword evidence="12" id="KW-1185">Reference proteome</keyword>
<evidence type="ECO:0000256" key="7">
    <source>
        <dbReference type="ARBA" id="ARBA00023204"/>
    </source>
</evidence>
<evidence type="ECO:0000256" key="2">
    <source>
        <dbReference type="ARBA" id="ARBA00009441"/>
    </source>
</evidence>
<evidence type="ECO:0000256" key="5">
    <source>
        <dbReference type="ARBA" id="ARBA00022763"/>
    </source>
</evidence>
<dbReference type="CDD" id="cd03241">
    <property type="entry name" value="ABC_RecN"/>
    <property type="match status" value="2"/>
</dbReference>
<accession>A0A1H9EXX4</accession>
<comment type="function">
    <text evidence="1 9">May be involved in recombinational repair of damaged DNA.</text>
</comment>
<evidence type="ECO:0000256" key="4">
    <source>
        <dbReference type="ARBA" id="ARBA00022741"/>
    </source>
</evidence>
<evidence type="ECO:0000256" key="6">
    <source>
        <dbReference type="ARBA" id="ARBA00022840"/>
    </source>
</evidence>
<evidence type="ECO:0000256" key="9">
    <source>
        <dbReference type="PIRNR" id="PIRNR003128"/>
    </source>
</evidence>
<sequence length="560" mass="62501">MVMLTQLNIRNYAIVEELDLELENGMTVVSGETGAGKSIMLDALGLTLGDRADMGSVRKGAERAEIIASFDISNIPTAQKWLRHQDLDDDECILRRVITTEGRSRSYINGSPCPINKVRELGEYLIEIHGQHEHQRLLKKDHHRYLLDAYSGKGELAGKTRQLFRNWQSLNNRLRQLSAQSEEQTARLQLLSYQAEELEQLGISEGEYEKLVEEQSTLANAGEILQSGQQILQLTSEAEEVNCLSLLNQCQHLLGKIKGTSPSVSQTIEMLNSAQIQIEEACQEMSHYMDRVELNPKRQADVEERLSSIFDMARKHRIPAEQLPQFYLDIQQELEGLNMSDQALEQLHQETENARQAFIDSAENLSKARKKAALSLRNEVNKQLHSLGMTAAELSVSITPYNKDQLNAHGLEEVEFLITTNAGQPPRPLNKVASGGELSRISLAIQVITAQTSSTPTLIFDEVDVGIGGAIAEVVGRLLRQLGENNQILVVTHQPQVASQGHQHLFVSKQTVKDKTLTRIDRLNMNQRVGEVARMLGGIDVTETSLDHAREMLGLDAIKS</sequence>
<evidence type="ECO:0000256" key="3">
    <source>
        <dbReference type="ARBA" id="ARBA00021315"/>
    </source>
</evidence>
<dbReference type="Pfam" id="PF02463">
    <property type="entry name" value="SMC_N"/>
    <property type="match status" value="1"/>
</dbReference>
<name>A0A1H9EXX4_9GAMM</name>
<keyword evidence="7 9" id="KW-0234">DNA repair</keyword>
<organism evidence="11 12">
    <name type="scientific">Amphritea atlantica</name>
    <dbReference type="NCBI Taxonomy" id="355243"/>
    <lineage>
        <taxon>Bacteria</taxon>
        <taxon>Pseudomonadati</taxon>
        <taxon>Pseudomonadota</taxon>
        <taxon>Gammaproteobacteria</taxon>
        <taxon>Oceanospirillales</taxon>
        <taxon>Oceanospirillaceae</taxon>
        <taxon>Amphritea</taxon>
    </lineage>
</organism>
<evidence type="ECO:0000313" key="12">
    <source>
        <dbReference type="Proteomes" id="UP000198749"/>
    </source>
</evidence>
<dbReference type="AlphaFoldDB" id="A0A1H9EXX4"/>
<dbReference type="EMBL" id="FOGB01000002">
    <property type="protein sequence ID" value="SEQ30584.1"/>
    <property type="molecule type" value="Genomic_DNA"/>
</dbReference>
<dbReference type="InterPro" id="IPR003395">
    <property type="entry name" value="RecF/RecN/SMC_N"/>
</dbReference>
<dbReference type="GO" id="GO:0005524">
    <property type="term" value="F:ATP binding"/>
    <property type="evidence" value="ECO:0007669"/>
    <property type="project" value="UniProtKB-KW"/>
</dbReference>
<protein>
    <recommendedName>
        <fullName evidence="3 9">DNA repair protein RecN</fullName>
    </recommendedName>
    <alternativeName>
        <fullName evidence="8 9">Recombination protein N</fullName>
    </alternativeName>
</protein>
<keyword evidence="5 9" id="KW-0227">DNA damage</keyword>
<dbReference type="FunFam" id="3.40.50.300:FF:000319">
    <property type="entry name" value="DNA repair protein RecN"/>
    <property type="match status" value="1"/>
</dbReference>
<dbReference type="FunFam" id="3.40.50.300:FF:000356">
    <property type="entry name" value="DNA repair protein RecN"/>
    <property type="match status" value="1"/>
</dbReference>
<evidence type="ECO:0000259" key="10">
    <source>
        <dbReference type="Pfam" id="PF02463"/>
    </source>
</evidence>
<keyword evidence="4" id="KW-0547">Nucleotide-binding</keyword>
<dbReference type="GO" id="GO:0006310">
    <property type="term" value="P:DNA recombination"/>
    <property type="evidence" value="ECO:0007669"/>
    <property type="project" value="InterPro"/>
</dbReference>
<dbReference type="InterPro" id="IPR004604">
    <property type="entry name" value="DNA_recomb/repair_RecN"/>
</dbReference>
<feature type="domain" description="RecF/RecN/SMC N-terminal" evidence="10">
    <location>
        <begin position="5"/>
        <end position="510"/>
    </location>
</feature>
<dbReference type="GO" id="GO:0006281">
    <property type="term" value="P:DNA repair"/>
    <property type="evidence" value="ECO:0007669"/>
    <property type="project" value="UniProtKB-KW"/>
</dbReference>
<comment type="similarity">
    <text evidence="2 9">Belongs to the RecN family.</text>
</comment>
<reference evidence="12" key="1">
    <citation type="submission" date="2016-10" db="EMBL/GenBank/DDBJ databases">
        <authorList>
            <person name="Varghese N."/>
            <person name="Submissions S."/>
        </authorList>
    </citation>
    <scope>NUCLEOTIDE SEQUENCE [LARGE SCALE GENOMIC DNA]</scope>
    <source>
        <strain evidence="12">DSM 18887</strain>
    </source>
</reference>
<dbReference type="Gene3D" id="3.40.50.300">
    <property type="entry name" value="P-loop containing nucleotide triphosphate hydrolases"/>
    <property type="match status" value="2"/>
</dbReference>
<dbReference type="NCBIfam" id="TIGR00634">
    <property type="entry name" value="recN"/>
    <property type="match status" value="1"/>
</dbReference>
<dbReference type="PANTHER" id="PTHR11059:SF0">
    <property type="entry name" value="DNA REPAIR PROTEIN RECN"/>
    <property type="match status" value="1"/>
</dbReference>
<dbReference type="GO" id="GO:0009432">
    <property type="term" value="P:SOS response"/>
    <property type="evidence" value="ECO:0007669"/>
    <property type="project" value="TreeGrafter"/>
</dbReference>
<dbReference type="NCBIfam" id="NF008121">
    <property type="entry name" value="PRK10869.1"/>
    <property type="match status" value="1"/>
</dbReference>
<dbReference type="InterPro" id="IPR027417">
    <property type="entry name" value="P-loop_NTPase"/>
</dbReference>
<keyword evidence="6" id="KW-0067">ATP-binding</keyword>
<dbReference type="STRING" id="355243.SAMN03080615_01137"/>
<dbReference type="GO" id="GO:0043590">
    <property type="term" value="C:bacterial nucleoid"/>
    <property type="evidence" value="ECO:0007669"/>
    <property type="project" value="TreeGrafter"/>
</dbReference>
<evidence type="ECO:0000256" key="8">
    <source>
        <dbReference type="ARBA" id="ARBA00033408"/>
    </source>
</evidence>
<evidence type="ECO:0000313" key="11">
    <source>
        <dbReference type="EMBL" id="SEQ30584.1"/>
    </source>
</evidence>